<dbReference type="InterPro" id="IPR029071">
    <property type="entry name" value="Ubiquitin-like_domsf"/>
</dbReference>
<gene>
    <name evidence="3" type="ORF">DASC09_057440</name>
</gene>
<accession>A0AAV5QW37</accession>
<dbReference type="CDD" id="cd17039">
    <property type="entry name" value="Ubl_ubiquitin_like"/>
    <property type="match status" value="1"/>
</dbReference>
<feature type="region of interest" description="Disordered" evidence="1">
    <location>
        <begin position="156"/>
        <end position="193"/>
    </location>
</feature>
<dbReference type="Proteomes" id="UP001360560">
    <property type="component" value="Unassembled WGS sequence"/>
</dbReference>
<dbReference type="GeneID" id="90076393"/>
<dbReference type="AlphaFoldDB" id="A0AAV5QW37"/>
<dbReference type="SUPFAM" id="SSF54236">
    <property type="entry name" value="Ubiquitin-like"/>
    <property type="match status" value="1"/>
</dbReference>
<feature type="domain" description="Ubiquitin-like" evidence="2">
    <location>
        <begin position="354"/>
        <end position="425"/>
    </location>
</feature>
<name>A0AAV5QW37_9ASCO</name>
<dbReference type="EMBL" id="BTFZ01000020">
    <property type="protein sequence ID" value="GMM38405.1"/>
    <property type="molecule type" value="Genomic_DNA"/>
</dbReference>
<sequence>MLLIVKASGSDKSTSVMVDNGCTILQAKELIGNHIGLPPKNLSLWLRIPDGDEFQSAKLADVTIAEGCTLQASFKFDLSINSTISENDIDVINDEDTQAQASSTESIEEISAPSLPDLVEVPSFSISNRNDISPNIISTLSVPQVQPSVTTVSSLISPSVPAPKEISAPSLIQSTNRTSPSPNPDTVASSNLDVSSVSSQSFVDVTTNNNFPPSYVRGSIEIDGPPPSFDEIHLSSPYGEATSSSPPTYEQSTSTNVSRTTSRRSSSAITEIPPVHNLIVWYNNIPIVVSLDQESSIASIQRQLINKVGCPLENQILKDSEGNILNHNDKLSSIDSAHFFLTNSASEGSNDGDIPLKIRVIRGGNKIHTVTVSSLQETVGFLKRKLIPISLNNIEAQKLVFKGSILSNERALSSYKIKKNDEILLFTLNFGTIGYSAYNIKVDLYYFPNNRKVTTGLKASEDKLSDLIKKAKDNGALSAFAVKIWFKGKEVVATEDQTLKALGIGDGSSLLVQAV</sequence>
<protein>
    <recommendedName>
        <fullName evidence="2">Ubiquitin-like domain-containing protein</fullName>
    </recommendedName>
</protein>
<proteinExistence type="predicted"/>
<keyword evidence="4" id="KW-1185">Reference proteome</keyword>
<dbReference type="Pfam" id="PF00240">
    <property type="entry name" value="ubiquitin"/>
    <property type="match status" value="1"/>
</dbReference>
<evidence type="ECO:0000313" key="3">
    <source>
        <dbReference type="EMBL" id="GMM38405.1"/>
    </source>
</evidence>
<evidence type="ECO:0000259" key="2">
    <source>
        <dbReference type="PROSITE" id="PS50053"/>
    </source>
</evidence>
<feature type="compositionally biased region" description="Low complexity" evidence="1">
    <location>
        <begin position="252"/>
        <end position="265"/>
    </location>
</feature>
<evidence type="ECO:0000313" key="4">
    <source>
        <dbReference type="Proteomes" id="UP001360560"/>
    </source>
</evidence>
<reference evidence="3 4" key="1">
    <citation type="journal article" date="2023" name="Elife">
        <title>Identification of key yeast species and microbe-microbe interactions impacting larval growth of Drosophila in the wild.</title>
        <authorList>
            <person name="Mure A."/>
            <person name="Sugiura Y."/>
            <person name="Maeda R."/>
            <person name="Honda K."/>
            <person name="Sakurai N."/>
            <person name="Takahashi Y."/>
            <person name="Watada M."/>
            <person name="Katoh T."/>
            <person name="Gotoh A."/>
            <person name="Gotoh Y."/>
            <person name="Taniguchi I."/>
            <person name="Nakamura K."/>
            <person name="Hayashi T."/>
            <person name="Katayama T."/>
            <person name="Uemura T."/>
            <person name="Hattori Y."/>
        </authorList>
    </citation>
    <scope>NUCLEOTIDE SEQUENCE [LARGE SCALE GENOMIC DNA]</scope>
    <source>
        <strain evidence="3 4">SC-9</strain>
    </source>
</reference>
<dbReference type="SMART" id="SM00213">
    <property type="entry name" value="UBQ"/>
    <property type="match status" value="1"/>
</dbReference>
<organism evidence="3 4">
    <name type="scientific">Saccharomycopsis crataegensis</name>
    <dbReference type="NCBI Taxonomy" id="43959"/>
    <lineage>
        <taxon>Eukaryota</taxon>
        <taxon>Fungi</taxon>
        <taxon>Dikarya</taxon>
        <taxon>Ascomycota</taxon>
        <taxon>Saccharomycotina</taxon>
        <taxon>Saccharomycetes</taxon>
        <taxon>Saccharomycopsidaceae</taxon>
        <taxon>Saccharomycopsis</taxon>
    </lineage>
</organism>
<dbReference type="RefSeq" id="XP_064855400.1">
    <property type="nucleotide sequence ID" value="XM_064999328.1"/>
</dbReference>
<feature type="compositionally biased region" description="Polar residues" evidence="1">
    <location>
        <begin position="241"/>
        <end position="251"/>
    </location>
</feature>
<dbReference type="InterPro" id="IPR000626">
    <property type="entry name" value="Ubiquitin-like_dom"/>
</dbReference>
<dbReference type="PROSITE" id="PS50053">
    <property type="entry name" value="UBIQUITIN_2"/>
    <property type="match status" value="1"/>
</dbReference>
<comment type="caution">
    <text evidence="3">The sequence shown here is derived from an EMBL/GenBank/DDBJ whole genome shotgun (WGS) entry which is preliminary data.</text>
</comment>
<feature type="region of interest" description="Disordered" evidence="1">
    <location>
        <begin position="219"/>
        <end position="265"/>
    </location>
</feature>
<dbReference type="Gene3D" id="3.10.20.90">
    <property type="entry name" value="Phosphatidylinositol 3-kinase Catalytic Subunit, Chain A, domain 1"/>
    <property type="match status" value="1"/>
</dbReference>
<feature type="compositionally biased region" description="Polar residues" evidence="1">
    <location>
        <begin position="170"/>
        <end position="186"/>
    </location>
</feature>
<evidence type="ECO:0000256" key="1">
    <source>
        <dbReference type="SAM" id="MobiDB-lite"/>
    </source>
</evidence>